<comment type="subcellular location">
    <subcellularLocation>
        <location evidence="3">Cell membrane</location>
        <topology evidence="3">Multi-pass membrane protein</topology>
    </subcellularLocation>
    <subcellularLocation>
        <location evidence="2">Cytoplasm</location>
    </subcellularLocation>
    <subcellularLocation>
        <location evidence="1">Golgi apparatus</location>
        <location evidence="1">cis-Golgi network membrane</location>
        <topology evidence="1">Multi-pass membrane protein</topology>
    </subcellularLocation>
</comment>
<evidence type="ECO:0000256" key="12">
    <source>
        <dbReference type="ARBA" id="ARBA00023180"/>
    </source>
</evidence>
<evidence type="ECO:0000313" key="17">
    <source>
        <dbReference type="Proteomes" id="UP000663879"/>
    </source>
</evidence>
<sequence>METNIQQRKVQSNDEQTSIPMFNQSMAQTVGAYVFNTGKEKVQKTLNIYSHIDYLRPYFDVEPKDVLNRLLYSVIPIKNNNLTTELYGPLMILFTLCAILIYQMKTANHSIEDGTLIGTAFFVCFTYWIGVSFLASSTSFICNSSVSLFNYLSLIGYSLFSYCVVLFIGTFIHTSFDHFIFYSLWLLLGGASGLKLANIMFTNTPHPTYKIGLSLGIFLIHMFFLLYIHFAYHELAEEVSHALFEKESKNDPAKLIETVTEAVKSLNKRSVNDIMSDTRALNDTLKV</sequence>
<feature type="transmembrane region" description="Helical" evidence="15">
    <location>
        <begin position="86"/>
        <end position="104"/>
    </location>
</feature>
<dbReference type="EMBL" id="CAJNOC010005379">
    <property type="protein sequence ID" value="CAF1050708.1"/>
    <property type="molecule type" value="Genomic_DNA"/>
</dbReference>
<keyword evidence="5" id="KW-1003">Cell membrane</keyword>
<dbReference type="PANTHER" id="PTHR15627:SF14">
    <property type="entry name" value="PROTEIN YIPF3"/>
    <property type="match status" value="1"/>
</dbReference>
<evidence type="ECO:0000256" key="15">
    <source>
        <dbReference type="SAM" id="Phobius"/>
    </source>
</evidence>
<proteinExistence type="predicted"/>
<evidence type="ECO:0000256" key="4">
    <source>
        <dbReference type="ARBA" id="ARBA00015622"/>
    </source>
</evidence>
<comment type="caution">
    <text evidence="16">The sequence shown here is derived from an EMBL/GenBank/DDBJ whole genome shotgun (WGS) entry which is preliminary data.</text>
</comment>
<keyword evidence="12" id="KW-0325">Glycoprotein</keyword>
<evidence type="ECO:0000256" key="14">
    <source>
        <dbReference type="ARBA" id="ARBA00032951"/>
    </source>
</evidence>
<evidence type="ECO:0000256" key="1">
    <source>
        <dbReference type="ARBA" id="ARBA00004257"/>
    </source>
</evidence>
<keyword evidence="9 15" id="KW-1133">Transmembrane helix</keyword>
<keyword evidence="11 15" id="KW-0472">Membrane</keyword>
<keyword evidence="6" id="KW-0963">Cytoplasm</keyword>
<name>A0A814KED0_9BILA</name>
<gene>
    <name evidence="16" type="ORF">OXX778_LOCUS18813</name>
</gene>
<feature type="transmembrane region" description="Helical" evidence="15">
    <location>
        <begin position="213"/>
        <end position="232"/>
    </location>
</feature>
<dbReference type="OrthoDB" id="10256463at2759"/>
<organism evidence="16 17">
    <name type="scientific">Brachionus calyciflorus</name>
    <dbReference type="NCBI Taxonomy" id="104777"/>
    <lineage>
        <taxon>Eukaryota</taxon>
        <taxon>Metazoa</taxon>
        <taxon>Spiralia</taxon>
        <taxon>Gnathifera</taxon>
        <taxon>Rotifera</taxon>
        <taxon>Eurotatoria</taxon>
        <taxon>Monogononta</taxon>
        <taxon>Pseudotrocha</taxon>
        <taxon>Ploima</taxon>
        <taxon>Brachionidae</taxon>
        <taxon>Brachionus</taxon>
    </lineage>
</organism>
<dbReference type="Proteomes" id="UP000663879">
    <property type="component" value="Unassembled WGS sequence"/>
</dbReference>
<dbReference type="GO" id="GO:0005794">
    <property type="term" value="C:Golgi apparatus"/>
    <property type="evidence" value="ECO:0007669"/>
    <property type="project" value="UniProtKB-SubCell"/>
</dbReference>
<dbReference type="PANTHER" id="PTHR15627">
    <property type="entry name" value="NATURAL KILLER CELL-SPECIFIC ANTIGEN KLIP1"/>
    <property type="match status" value="1"/>
</dbReference>
<evidence type="ECO:0000256" key="7">
    <source>
        <dbReference type="ARBA" id="ARBA00022692"/>
    </source>
</evidence>
<dbReference type="GO" id="GO:0005886">
    <property type="term" value="C:plasma membrane"/>
    <property type="evidence" value="ECO:0007669"/>
    <property type="project" value="UniProtKB-SubCell"/>
</dbReference>
<evidence type="ECO:0000256" key="9">
    <source>
        <dbReference type="ARBA" id="ARBA00022989"/>
    </source>
</evidence>
<keyword evidence="10" id="KW-0333">Golgi apparatus</keyword>
<evidence type="ECO:0000256" key="5">
    <source>
        <dbReference type="ARBA" id="ARBA00022475"/>
    </source>
</evidence>
<reference evidence="16" key="1">
    <citation type="submission" date="2021-02" db="EMBL/GenBank/DDBJ databases">
        <authorList>
            <person name="Nowell W R."/>
        </authorList>
    </citation>
    <scope>NUCLEOTIDE SEQUENCE</scope>
    <source>
        <strain evidence="16">Ploen Becks lab</strain>
    </source>
</reference>
<accession>A0A814KED0</accession>
<evidence type="ECO:0000256" key="6">
    <source>
        <dbReference type="ARBA" id="ARBA00022490"/>
    </source>
</evidence>
<dbReference type="InterPro" id="IPR051521">
    <property type="entry name" value="tRNA_Mod/Golgi_Maint"/>
</dbReference>
<evidence type="ECO:0000256" key="2">
    <source>
        <dbReference type="ARBA" id="ARBA00004496"/>
    </source>
</evidence>
<evidence type="ECO:0000256" key="11">
    <source>
        <dbReference type="ARBA" id="ARBA00023136"/>
    </source>
</evidence>
<dbReference type="AlphaFoldDB" id="A0A814KED0"/>
<evidence type="ECO:0000313" key="16">
    <source>
        <dbReference type="EMBL" id="CAF1050708.1"/>
    </source>
</evidence>
<feature type="transmembrane region" description="Helical" evidence="15">
    <location>
        <begin position="179"/>
        <end position="201"/>
    </location>
</feature>
<evidence type="ECO:0000256" key="8">
    <source>
        <dbReference type="ARBA" id="ARBA00022782"/>
    </source>
</evidence>
<evidence type="ECO:0000256" key="10">
    <source>
        <dbReference type="ARBA" id="ARBA00023034"/>
    </source>
</evidence>
<evidence type="ECO:0000256" key="13">
    <source>
        <dbReference type="ARBA" id="ARBA00024809"/>
    </source>
</evidence>
<evidence type="ECO:0000256" key="3">
    <source>
        <dbReference type="ARBA" id="ARBA00004651"/>
    </source>
</evidence>
<comment type="function">
    <text evidence="13">Involved in the maintenance of the Golgi structure. May play a role in hematopoiesis.</text>
</comment>
<dbReference type="GO" id="GO:0030154">
    <property type="term" value="P:cell differentiation"/>
    <property type="evidence" value="ECO:0007669"/>
    <property type="project" value="UniProtKB-KW"/>
</dbReference>
<keyword evidence="17" id="KW-1185">Reference proteome</keyword>
<protein>
    <recommendedName>
        <fullName evidence="4">Protein YIPF3</fullName>
    </recommendedName>
    <alternativeName>
        <fullName evidence="14">YIP1 family member 3</fullName>
    </alternativeName>
</protein>
<feature type="transmembrane region" description="Helical" evidence="15">
    <location>
        <begin position="148"/>
        <end position="173"/>
    </location>
</feature>
<feature type="transmembrane region" description="Helical" evidence="15">
    <location>
        <begin position="116"/>
        <end position="136"/>
    </location>
</feature>
<keyword evidence="7 15" id="KW-0812">Transmembrane</keyword>
<keyword evidence="8" id="KW-0221">Differentiation</keyword>